<dbReference type="Proteomes" id="UP000289738">
    <property type="component" value="Chromosome B08"/>
</dbReference>
<proteinExistence type="predicted"/>
<name>A0A444Y4E1_ARAHY</name>
<evidence type="ECO:0000313" key="1">
    <source>
        <dbReference type="EMBL" id="RYQ96759.1"/>
    </source>
</evidence>
<protein>
    <submittedName>
        <fullName evidence="1">Uncharacterized protein</fullName>
    </submittedName>
</protein>
<accession>A0A444Y4E1</accession>
<organism evidence="1 2">
    <name type="scientific">Arachis hypogaea</name>
    <name type="common">Peanut</name>
    <dbReference type="NCBI Taxonomy" id="3818"/>
    <lineage>
        <taxon>Eukaryota</taxon>
        <taxon>Viridiplantae</taxon>
        <taxon>Streptophyta</taxon>
        <taxon>Embryophyta</taxon>
        <taxon>Tracheophyta</taxon>
        <taxon>Spermatophyta</taxon>
        <taxon>Magnoliopsida</taxon>
        <taxon>eudicotyledons</taxon>
        <taxon>Gunneridae</taxon>
        <taxon>Pentapetalae</taxon>
        <taxon>rosids</taxon>
        <taxon>fabids</taxon>
        <taxon>Fabales</taxon>
        <taxon>Fabaceae</taxon>
        <taxon>Papilionoideae</taxon>
        <taxon>50 kb inversion clade</taxon>
        <taxon>dalbergioids sensu lato</taxon>
        <taxon>Dalbergieae</taxon>
        <taxon>Pterocarpus clade</taxon>
        <taxon>Arachis</taxon>
    </lineage>
</organism>
<comment type="caution">
    <text evidence="1">The sequence shown here is derived from an EMBL/GenBank/DDBJ whole genome shotgun (WGS) entry which is preliminary data.</text>
</comment>
<keyword evidence="2" id="KW-1185">Reference proteome</keyword>
<dbReference type="EMBL" id="SDMP01000018">
    <property type="protein sequence ID" value="RYQ96759.1"/>
    <property type="molecule type" value="Genomic_DNA"/>
</dbReference>
<sequence length="298" mass="33723">MRAGDGGSAPWRRLRAMQSQMRSSNWWPIYSAGSFGSKMGNNKKAIVEELEFAIMRHILALNVSHKLLKELTYSFDLYHSILDTRYNVIKFTPDKIVNALGLNTSSRSLFSPVQTVFRAPFIDQTRASSSLPGTSYFSLRGCYFCFFRRGRCRCRRCLHRTISLSSLASYEIPPPPLSSQSSLYRCSHRICSLWHLFHLISTRSLSSSCNHLKFQKEYSGSARTGDGSVRRDQVGGVKILRLIFLYLIVSNSLSLKHKVKQTAENVDDAVRELLDANMAYGDSSFRDCKLASEEAMAT</sequence>
<evidence type="ECO:0000313" key="2">
    <source>
        <dbReference type="Proteomes" id="UP000289738"/>
    </source>
</evidence>
<dbReference type="AlphaFoldDB" id="A0A444Y4E1"/>
<reference evidence="1 2" key="1">
    <citation type="submission" date="2019-01" db="EMBL/GenBank/DDBJ databases">
        <title>Sequencing of cultivated peanut Arachis hypogaea provides insights into genome evolution and oil improvement.</title>
        <authorList>
            <person name="Chen X."/>
        </authorList>
    </citation>
    <scope>NUCLEOTIDE SEQUENCE [LARGE SCALE GENOMIC DNA]</scope>
    <source>
        <strain evidence="2">cv. Fuhuasheng</strain>
        <tissue evidence="1">Leaves</tissue>
    </source>
</reference>
<gene>
    <name evidence="1" type="ORF">Ahy_B08g092630</name>
</gene>